<organism evidence="10 11">
    <name type="scientific">Chromobacterium alticapitis</name>
    <dbReference type="NCBI Taxonomy" id="2073169"/>
    <lineage>
        <taxon>Bacteria</taxon>
        <taxon>Pseudomonadati</taxon>
        <taxon>Pseudomonadota</taxon>
        <taxon>Betaproteobacteria</taxon>
        <taxon>Neisseriales</taxon>
        <taxon>Chromobacteriaceae</taxon>
        <taxon>Chromobacterium</taxon>
    </lineage>
</organism>
<comment type="subcellular location">
    <subcellularLocation>
        <location evidence="1 8">Cytoplasm</location>
    </subcellularLocation>
</comment>
<protein>
    <recommendedName>
        <fullName evidence="8">tRNA(Ile)-lysidine synthase</fullName>
        <ecNumber evidence="8">6.3.4.19</ecNumber>
    </recommendedName>
    <alternativeName>
        <fullName evidence="8">tRNA(Ile)-2-lysyl-cytidine synthase</fullName>
    </alternativeName>
    <alternativeName>
        <fullName evidence="8">tRNA(Ile)-lysidine synthetase</fullName>
    </alternativeName>
</protein>
<comment type="similarity">
    <text evidence="8">Belongs to the tRNA(Ile)-lysidine synthase family.</text>
</comment>
<comment type="catalytic activity">
    <reaction evidence="7 8">
        <text>cytidine(34) in tRNA(Ile2) + L-lysine + ATP = lysidine(34) in tRNA(Ile2) + AMP + diphosphate + H(+)</text>
        <dbReference type="Rhea" id="RHEA:43744"/>
        <dbReference type="Rhea" id="RHEA-COMP:10625"/>
        <dbReference type="Rhea" id="RHEA-COMP:10670"/>
        <dbReference type="ChEBI" id="CHEBI:15378"/>
        <dbReference type="ChEBI" id="CHEBI:30616"/>
        <dbReference type="ChEBI" id="CHEBI:32551"/>
        <dbReference type="ChEBI" id="CHEBI:33019"/>
        <dbReference type="ChEBI" id="CHEBI:82748"/>
        <dbReference type="ChEBI" id="CHEBI:83665"/>
        <dbReference type="ChEBI" id="CHEBI:456215"/>
        <dbReference type="EC" id="6.3.4.19"/>
    </reaction>
</comment>
<dbReference type="CDD" id="cd01992">
    <property type="entry name" value="TilS_N"/>
    <property type="match status" value="1"/>
</dbReference>
<comment type="domain">
    <text evidence="8">The N-terminal region contains the highly conserved SGGXDS motif, predicted to be a P-loop motif involved in ATP binding.</text>
</comment>
<dbReference type="AlphaFoldDB" id="A0A2S5DI83"/>
<dbReference type="SUPFAM" id="SSF52402">
    <property type="entry name" value="Adenine nucleotide alpha hydrolases-like"/>
    <property type="match status" value="1"/>
</dbReference>
<proteinExistence type="inferred from homology"/>
<keyword evidence="3 8" id="KW-0436">Ligase</keyword>
<dbReference type="OrthoDB" id="9807403at2"/>
<dbReference type="InterPro" id="IPR015262">
    <property type="entry name" value="tRNA_Ile_lys_synt_subst-bd"/>
</dbReference>
<evidence type="ECO:0000259" key="9">
    <source>
        <dbReference type="SMART" id="SM00977"/>
    </source>
</evidence>
<dbReference type="Gene3D" id="1.20.59.20">
    <property type="match status" value="1"/>
</dbReference>
<comment type="caution">
    <text evidence="10">The sequence shown here is derived from an EMBL/GenBank/DDBJ whole genome shotgun (WGS) entry which is preliminary data.</text>
</comment>
<evidence type="ECO:0000256" key="4">
    <source>
        <dbReference type="ARBA" id="ARBA00022694"/>
    </source>
</evidence>
<keyword evidence="5 8" id="KW-0547">Nucleotide-binding</keyword>
<dbReference type="NCBIfam" id="TIGR02432">
    <property type="entry name" value="lysidine_TilS_N"/>
    <property type="match status" value="1"/>
</dbReference>
<feature type="binding site" evidence="8">
    <location>
        <begin position="34"/>
        <end position="39"/>
    </location>
    <ligand>
        <name>ATP</name>
        <dbReference type="ChEBI" id="CHEBI:30616"/>
    </ligand>
</feature>
<dbReference type="GO" id="GO:0005737">
    <property type="term" value="C:cytoplasm"/>
    <property type="evidence" value="ECO:0007669"/>
    <property type="project" value="UniProtKB-SubCell"/>
</dbReference>
<dbReference type="RefSeq" id="WP_103902020.1">
    <property type="nucleotide sequence ID" value="NZ_PQWB01000025.1"/>
</dbReference>
<dbReference type="EC" id="6.3.4.19" evidence="8"/>
<keyword evidence="11" id="KW-1185">Reference proteome</keyword>
<accession>A0A2S5DI83</accession>
<gene>
    <name evidence="8 10" type="primary">tilS</name>
    <name evidence="10" type="ORF">C2I19_07140</name>
</gene>
<dbReference type="GO" id="GO:0006400">
    <property type="term" value="P:tRNA modification"/>
    <property type="evidence" value="ECO:0007669"/>
    <property type="project" value="UniProtKB-UniRule"/>
</dbReference>
<dbReference type="Gene3D" id="3.40.50.620">
    <property type="entry name" value="HUPs"/>
    <property type="match status" value="1"/>
</dbReference>
<dbReference type="HAMAP" id="MF_01161">
    <property type="entry name" value="tRNA_Ile_lys_synt"/>
    <property type="match status" value="1"/>
</dbReference>
<dbReference type="SUPFAM" id="SSF82829">
    <property type="entry name" value="MesJ substrate recognition domain-like"/>
    <property type="match status" value="1"/>
</dbReference>
<dbReference type="InterPro" id="IPR014729">
    <property type="entry name" value="Rossmann-like_a/b/a_fold"/>
</dbReference>
<dbReference type="InterPro" id="IPR012094">
    <property type="entry name" value="tRNA_Ile_lys_synt"/>
</dbReference>
<evidence type="ECO:0000256" key="6">
    <source>
        <dbReference type="ARBA" id="ARBA00022840"/>
    </source>
</evidence>
<evidence type="ECO:0000256" key="2">
    <source>
        <dbReference type="ARBA" id="ARBA00022490"/>
    </source>
</evidence>
<keyword evidence="4 8" id="KW-0819">tRNA processing</keyword>
<evidence type="ECO:0000313" key="10">
    <source>
        <dbReference type="EMBL" id="POZ62712.1"/>
    </source>
</evidence>
<dbReference type="GO" id="GO:0005524">
    <property type="term" value="F:ATP binding"/>
    <property type="evidence" value="ECO:0007669"/>
    <property type="project" value="UniProtKB-UniRule"/>
</dbReference>
<dbReference type="Pfam" id="PF11734">
    <property type="entry name" value="TilS_C"/>
    <property type="match status" value="1"/>
</dbReference>
<dbReference type="PANTHER" id="PTHR43033:SF1">
    <property type="entry name" value="TRNA(ILE)-LYSIDINE SYNTHASE-RELATED"/>
    <property type="match status" value="1"/>
</dbReference>
<evidence type="ECO:0000256" key="3">
    <source>
        <dbReference type="ARBA" id="ARBA00022598"/>
    </source>
</evidence>
<sequence>MAASRKTQPELADSLIAHWPDALSGLCVLEVGLSGGLDSAALLSLLAEARARRPGLSLSAVHVHHGLSPNADDWAAHCQALCDALGVPLRIERVQVRAGGGESLEAAAREARYAAYRRSAAEAIALAHHQDDQAETVLLQLLRGGGVRALAAMPALRELTPGKLLWRPLLGFTRAQLEAYARQRGLRWVEDESNRDSRYRRNLLRNDILPLLERAVPHYRSHLCRSATLQADAAAILDEVARGDVDACRGESGLDLRRWLDLSAPRQRQALLAWLGEQGWPAPEPGALQAFQQQLWQAGEQALPILQLRGGLLFRFGGQIQALPDLDPPASGTALPDLSGGQPQELPEWGGRLEWEWRERGLPDAVLAAGLTLRPRQGGEKLPYSGGRREVKDVLREAGLPPPLRQRWPLLYGADGDLLAVPGLAVSHAAASAAGWWPLWRPALRRDAAKS</sequence>
<dbReference type="NCBIfam" id="TIGR02433">
    <property type="entry name" value="lysidine_TilS_C"/>
    <property type="match status" value="1"/>
</dbReference>
<dbReference type="InterPro" id="IPR011063">
    <property type="entry name" value="TilS/TtcA_N"/>
</dbReference>
<reference evidence="11" key="1">
    <citation type="submission" date="2018-02" db="EMBL/GenBank/DDBJ databases">
        <authorList>
            <person name="O'Hara-Hanley K."/>
            <person name="Soby S."/>
        </authorList>
    </citation>
    <scope>NUCLEOTIDE SEQUENCE [LARGE SCALE GENOMIC DNA]</scope>
    <source>
        <strain evidence="11">MWU14-2602</strain>
    </source>
</reference>
<dbReference type="EMBL" id="PQWB01000025">
    <property type="protein sequence ID" value="POZ62712.1"/>
    <property type="molecule type" value="Genomic_DNA"/>
</dbReference>
<feature type="domain" description="Lysidine-tRNA(Ile) synthetase C-terminal" evidence="9">
    <location>
        <begin position="371"/>
        <end position="440"/>
    </location>
</feature>
<dbReference type="SMART" id="SM00977">
    <property type="entry name" value="TilS_C"/>
    <property type="match status" value="1"/>
</dbReference>
<keyword evidence="2 8" id="KW-0963">Cytoplasm</keyword>
<dbReference type="Proteomes" id="UP000237082">
    <property type="component" value="Unassembled WGS sequence"/>
</dbReference>
<evidence type="ECO:0000256" key="5">
    <source>
        <dbReference type="ARBA" id="ARBA00022741"/>
    </source>
</evidence>
<evidence type="ECO:0000256" key="8">
    <source>
        <dbReference type="HAMAP-Rule" id="MF_01161"/>
    </source>
</evidence>
<name>A0A2S5DI83_9NEIS</name>
<dbReference type="InterPro" id="IPR012796">
    <property type="entry name" value="Lysidine-tRNA-synth_C"/>
</dbReference>
<dbReference type="Pfam" id="PF09179">
    <property type="entry name" value="TilS"/>
    <property type="match status" value="1"/>
</dbReference>
<evidence type="ECO:0000256" key="1">
    <source>
        <dbReference type="ARBA" id="ARBA00004496"/>
    </source>
</evidence>
<dbReference type="Pfam" id="PF01171">
    <property type="entry name" value="ATP_bind_3"/>
    <property type="match status" value="1"/>
</dbReference>
<keyword evidence="6 8" id="KW-0067">ATP-binding</keyword>
<dbReference type="InterPro" id="IPR012795">
    <property type="entry name" value="tRNA_Ile_lys_synt_N"/>
</dbReference>
<dbReference type="GO" id="GO:0032267">
    <property type="term" value="F:tRNA(Ile)-lysidine synthase activity"/>
    <property type="evidence" value="ECO:0007669"/>
    <property type="project" value="UniProtKB-EC"/>
</dbReference>
<comment type="function">
    <text evidence="8">Ligates lysine onto the cytidine present at position 34 of the AUA codon-specific tRNA(Ile) that contains the anticodon CAU, in an ATP-dependent manner. Cytidine is converted to lysidine, thus changing the amino acid specificity of the tRNA from methionine to isoleucine.</text>
</comment>
<evidence type="ECO:0000256" key="7">
    <source>
        <dbReference type="ARBA" id="ARBA00048539"/>
    </source>
</evidence>
<dbReference type="SUPFAM" id="SSF56037">
    <property type="entry name" value="PheT/TilS domain"/>
    <property type="match status" value="1"/>
</dbReference>
<dbReference type="PANTHER" id="PTHR43033">
    <property type="entry name" value="TRNA(ILE)-LYSIDINE SYNTHASE-RELATED"/>
    <property type="match status" value="1"/>
</dbReference>
<evidence type="ECO:0000313" key="11">
    <source>
        <dbReference type="Proteomes" id="UP000237082"/>
    </source>
</evidence>